<reference evidence="2 3" key="1">
    <citation type="submission" date="2021-09" db="EMBL/GenBank/DDBJ databases">
        <title>Isoptericola luteus sp. nov., a novel bacterium isolated from Harbin, the capital city of Heilongjiang province.</title>
        <authorList>
            <person name="Li J."/>
        </authorList>
    </citation>
    <scope>NUCLEOTIDE SEQUENCE [LARGE SCALE GENOMIC DNA]</scope>
    <source>
        <strain evidence="2 3">NEAU-Y5</strain>
    </source>
</reference>
<dbReference type="Proteomes" id="UP001319870">
    <property type="component" value="Unassembled WGS sequence"/>
</dbReference>
<dbReference type="EMBL" id="JAIXCQ010000006">
    <property type="protein sequence ID" value="MCA5893759.1"/>
    <property type="molecule type" value="Genomic_DNA"/>
</dbReference>
<feature type="chain" id="PRO_5047213440" evidence="1">
    <location>
        <begin position="41"/>
        <end position="271"/>
    </location>
</feature>
<organism evidence="2 3">
    <name type="scientific">Isoptericola luteus</name>
    <dbReference type="NCBI Taxonomy" id="2879484"/>
    <lineage>
        <taxon>Bacteria</taxon>
        <taxon>Bacillati</taxon>
        <taxon>Actinomycetota</taxon>
        <taxon>Actinomycetes</taxon>
        <taxon>Micrococcales</taxon>
        <taxon>Promicromonosporaceae</taxon>
        <taxon>Isoptericola</taxon>
    </lineage>
</organism>
<feature type="signal peptide" evidence="1">
    <location>
        <begin position="1"/>
        <end position="40"/>
    </location>
</feature>
<proteinExistence type="predicted"/>
<keyword evidence="1" id="KW-0732">Signal</keyword>
<evidence type="ECO:0000313" key="2">
    <source>
        <dbReference type="EMBL" id="MCA5893759.1"/>
    </source>
</evidence>
<comment type="caution">
    <text evidence="2">The sequence shown here is derived from an EMBL/GenBank/DDBJ whole genome shotgun (WGS) entry which is preliminary data.</text>
</comment>
<gene>
    <name evidence="2" type="ORF">LEP48_10410</name>
</gene>
<name>A0ABS7ZFG4_9MICO</name>
<sequence>MSTVSSTEPRRPVHRRAAGFFLSLAVALTGALVAAPSAHAADRTAPTRPVVSLERWLDPKGPDFAGLYAWKPRATWTKSRDSRGVTGYQIQTRVAGEREALSGWSTVGKTWRSAGTRSYRGLLYDGGELCIRVRARDAAGNKSAWSKTQCTNAPLVPILNFDVNKSVIQGAAHQHAYAVVSTRNSASLSTRTRYSYERARTIRLSVRTGPDAGRMKVYVGKRYAGTVDARSSTKAWRTRKVSVDRPTTGRIRLVPVTKAEVRTRFVWVTRG</sequence>
<dbReference type="InterPro" id="IPR013783">
    <property type="entry name" value="Ig-like_fold"/>
</dbReference>
<accession>A0ABS7ZFG4</accession>
<dbReference type="Gene3D" id="2.60.40.10">
    <property type="entry name" value="Immunoglobulins"/>
    <property type="match status" value="1"/>
</dbReference>
<keyword evidence="3" id="KW-1185">Reference proteome</keyword>
<evidence type="ECO:0000313" key="3">
    <source>
        <dbReference type="Proteomes" id="UP001319870"/>
    </source>
</evidence>
<dbReference type="RefSeq" id="WP_225565526.1">
    <property type="nucleotide sequence ID" value="NZ_JAIXCQ010000006.1"/>
</dbReference>
<protein>
    <submittedName>
        <fullName evidence="2">Uncharacterized protein</fullName>
    </submittedName>
</protein>
<evidence type="ECO:0000256" key="1">
    <source>
        <dbReference type="SAM" id="SignalP"/>
    </source>
</evidence>